<dbReference type="PANTHER" id="PTHR22916">
    <property type="entry name" value="GLYCOSYLTRANSFERASE"/>
    <property type="match status" value="1"/>
</dbReference>
<organism evidence="3 4">
    <name type="scientific">Paracoccus stylophorae</name>
    <dbReference type="NCBI Taxonomy" id="659350"/>
    <lineage>
        <taxon>Bacteria</taxon>
        <taxon>Pseudomonadati</taxon>
        <taxon>Pseudomonadota</taxon>
        <taxon>Alphaproteobacteria</taxon>
        <taxon>Rhodobacterales</taxon>
        <taxon>Paracoccaceae</taxon>
        <taxon>Paracoccus</taxon>
    </lineage>
</organism>
<feature type="compositionally biased region" description="Polar residues" evidence="1">
    <location>
        <begin position="750"/>
        <end position="765"/>
    </location>
</feature>
<reference evidence="3 4" key="1">
    <citation type="submission" date="2021-01" db="EMBL/GenBank/DDBJ databases">
        <title>Biogeographic distribution of Paracoccus.</title>
        <authorList>
            <person name="Hollensteiner J."/>
            <person name="Leineberger J."/>
            <person name="Brinkhoff T."/>
            <person name="Daniel R."/>
        </authorList>
    </citation>
    <scope>NUCLEOTIDE SEQUENCE [LARGE SCALE GENOMIC DNA]</scope>
    <source>
        <strain evidence="3 4">LMG25392</strain>
    </source>
</reference>
<feature type="region of interest" description="Disordered" evidence="1">
    <location>
        <begin position="748"/>
        <end position="783"/>
    </location>
</feature>
<evidence type="ECO:0000313" key="3">
    <source>
        <dbReference type="EMBL" id="WCR10702.1"/>
    </source>
</evidence>
<dbReference type="Gene3D" id="3.90.550.10">
    <property type="entry name" value="Spore Coat Polysaccharide Biosynthesis Protein SpsA, Chain A"/>
    <property type="match status" value="1"/>
</dbReference>
<dbReference type="InterPro" id="IPR021466">
    <property type="entry name" value="Put_rhamnosyl_transferase"/>
</dbReference>
<dbReference type="InterPro" id="IPR001173">
    <property type="entry name" value="Glyco_trans_2-like"/>
</dbReference>
<proteinExistence type="predicted"/>
<accession>A0ABY7SXM9</accession>
<dbReference type="SUPFAM" id="SSF53448">
    <property type="entry name" value="Nucleotide-diphospho-sugar transferases"/>
    <property type="match status" value="1"/>
</dbReference>
<dbReference type="RefSeq" id="WP_272858773.1">
    <property type="nucleotide sequence ID" value="NZ_CP067134.1"/>
</dbReference>
<dbReference type="CDD" id="cd00761">
    <property type="entry name" value="Glyco_tranf_GTA_type"/>
    <property type="match status" value="2"/>
</dbReference>
<dbReference type="EMBL" id="CP067134">
    <property type="protein sequence ID" value="WCR10702.1"/>
    <property type="molecule type" value="Genomic_DNA"/>
</dbReference>
<dbReference type="InterPro" id="IPR029044">
    <property type="entry name" value="Nucleotide-diphossugar_trans"/>
</dbReference>
<dbReference type="PANTHER" id="PTHR22916:SF3">
    <property type="entry name" value="UDP-GLCNAC:BETAGAL BETA-1,3-N-ACETYLGLUCOSAMINYLTRANSFERASE-LIKE PROTEIN 1"/>
    <property type="match status" value="1"/>
</dbReference>
<dbReference type="Pfam" id="PF00535">
    <property type="entry name" value="Glycos_transf_2"/>
    <property type="match status" value="1"/>
</dbReference>
<dbReference type="Pfam" id="PF11316">
    <property type="entry name" value="Rhamno_transf"/>
    <property type="match status" value="1"/>
</dbReference>
<evidence type="ECO:0000256" key="1">
    <source>
        <dbReference type="SAM" id="MobiDB-lite"/>
    </source>
</evidence>
<gene>
    <name evidence="3" type="ORF">JHW45_16965</name>
</gene>
<feature type="domain" description="Glycosyltransferase 2-like" evidence="2">
    <location>
        <begin position="274"/>
        <end position="386"/>
    </location>
</feature>
<dbReference type="Proteomes" id="UP001218412">
    <property type="component" value="Chromosome"/>
</dbReference>
<protein>
    <submittedName>
        <fullName evidence="3">Glycosyltransferase</fullName>
    </submittedName>
</protein>
<sequence>MDAHVKPISALKRSKQVHSNWYRQQYPDVAQLGMDPAEHYLKYGAAMGRNPGKNFDTRFYLQTYPDVAEAGMNPLLHYALLGEQKGYARRPADADASRAARARIEAIRTKLLSLGFTDQPLAELDEIMRRSDDPSARAMAARELALWHMRQKTDADYRIALTHIATARKTAPDMDFRSRLTVAELLCHHFLGQTEQGHAAYDRAALSGEVTPDVTLAWTNFQTTPGLRLVCINQVLRHYDIPPVRLLDDPDLPLYDRLTAAQPLPAVADGPKVTVLIAAYEAAGMLPTALRSLQEQTWKNLEIIVIDDCSPSPGTAEVTQRFAARDPRIRLIRMQQNGGAYVARNRGLDEATGEFVTIHDADDWSHPLKIETQVRFMEQHPEVMGCTSEQARCRGDLSFTRWTGRGSFLILNVSSFLWRRAPVREALGYWDTVRFAADSEFIRRIEKIFGHNSVRRLVTGPLSFQRDSDSSAIADEFLGMNGFYFGARKEYFDAQRFHHKNAQSLKYDNDPDARPFPAPAMMRSDRKNALKDRRFDVIFAGDFREGAPMVEETVAEIRKLKADGRKIGIVEVPDYTSPNEEGSNRLSDDLRAEVDGEAVSVPAYGEDISSTVLIFPDASVLQHRQRYIPNVDAKQIKVIVNQPPMSDYTAEGVVRYRLADCAENIGHYFGKNATWHPISPMVRDALHTQHADELHHIDLSSDDWHNIIDIKGWDRGPRRRELSYQFGIVRQDEAPLSIEEKEIAAAIQHTPRTLEQDSPSSTTETPNREMPAAPANGPKKRSHVKPLQVLGLIRFSLLTRNAGQFWELARASGKTNLENDLFADIRLDRRFSLFESVVLPSLDKQTAGDFKVVLMTSDRMPSKYLSRLEAIAESRSYLHVQKFGAECTVPEAAVTAVSEVALRNTPLVTFRLDDDDALSHDFIQRISETALDSPDREFLTCPRGIYVMAKQKEFRVGKALYPMIGIGLARFTLQWDGKTIFSAGNHFRIRKNDVHSIDDGRPYWIRSVYGDSDSQIARDAFAKHVKKEDVRKLGVTEMQDLLKDRFPGISAQRLHAALSSDD</sequence>
<evidence type="ECO:0000313" key="4">
    <source>
        <dbReference type="Proteomes" id="UP001218412"/>
    </source>
</evidence>
<keyword evidence="4" id="KW-1185">Reference proteome</keyword>
<name>A0ABY7SXM9_9RHOB</name>
<evidence type="ECO:0000259" key="2">
    <source>
        <dbReference type="Pfam" id="PF00535"/>
    </source>
</evidence>